<name>A0A0R1SIE0_9LACO</name>
<proteinExistence type="predicted"/>
<feature type="region of interest" description="Disordered" evidence="1">
    <location>
        <begin position="147"/>
        <end position="172"/>
    </location>
</feature>
<reference evidence="2 3" key="1">
    <citation type="journal article" date="2015" name="Genome Announc.">
        <title>Expanding the biotechnology potential of lactobacilli through comparative genomics of 213 strains and associated genera.</title>
        <authorList>
            <person name="Sun Z."/>
            <person name="Harris H.M."/>
            <person name="McCann A."/>
            <person name="Guo C."/>
            <person name="Argimon S."/>
            <person name="Zhang W."/>
            <person name="Yang X."/>
            <person name="Jeffery I.B."/>
            <person name="Cooney J.C."/>
            <person name="Kagawa T.F."/>
            <person name="Liu W."/>
            <person name="Song Y."/>
            <person name="Salvetti E."/>
            <person name="Wrobel A."/>
            <person name="Rasinkangas P."/>
            <person name="Parkhill J."/>
            <person name="Rea M.C."/>
            <person name="O'Sullivan O."/>
            <person name="Ritari J."/>
            <person name="Douillard F.P."/>
            <person name="Paul Ross R."/>
            <person name="Yang R."/>
            <person name="Briner A.E."/>
            <person name="Felis G.E."/>
            <person name="de Vos W.M."/>
            <person name="Barrangou R."/>
            <person name="Klaenhammer T.R."/>
            <person name="Caufield P.W."/>
            <person name="Cui Y."/>
            <person name="Zhang H."/>
            <person name="O'Toole P.W."/>
        </authorList>
    </citation>
    <scope>NUCLEOTIDE SEQUENCE [LARGE SCALE GENOMIC DNA]</scope>
    <source>
        <strain evidence="2 3">DSM 14421</strain>
    </source>
</reference>
<dbReference type="EMBL" id="AZEY01000020">
    <property type="protein sequence ID" value="KRL68961.1"/>
    <property type="molecule type" value="Genomic_DNA"/>
</dbReference>
<evidence type="ECO:0000313" key="3">
    <source>
        <dbReference type="Proteomes" id="UP000052013"/>
    </source>
</evidence>
<protein>
    <recommendedName>
        <fullName evidence="4">DUF2507 domain-containing protein</fullName>
    </recommendedName>
</protein>
<dbReference type="Gene3D" id="3.30.1380.20">
    <property type="entry name" value="Trafficking protein particle complex subunit 3"/>
    <property type="match status" value="1"/>
</dbReference>
<dbReference type="RefSeq" id="WP_057863820.1">
    <property type="nucleotide sequence ID" value="NZ_AZEY01000020.1"/>
</dbReference>
<dbReference type="InterPro" id="IPR019642">
    <property type="entry name" value="DUF2507"/>
</dbReference>
<dbReference type="PATRIC" id="fig|1423739.3.peg.2268"/>
<gene>
    <name evidence="2" type="ORF">FC85_GL002179</name>
</gene>
<dbReference type="Pfam" id="PF10702">
    <property type="entry name" value="DUF2507"/>
    <property type="match status" value="1"/>
</dbReference>
<dbReference type="InterPro" id="IPR024096">
    <property type="entry name" value="NO_sig/Golgi_transp_ligand-bd"/>
</dbReference>
<dbReference type="STRING" id="1423739.FC85_GL002179"/>
<evidence type="ECO:0008006" key="4">
    <source>
        <dbReference type="Google" id="ProtNLM"/>
    </source>
</evidence>
<feature type="compositionally biased region" description="Polar residues" evidence="1">
    <location>
        <begin position="150"/>
        <end position="172"/>
    </location>
</feature>
<dbReference type="Proteomes" id="UP000052013">
    <property type="component" value="Unassembled WGS sequence"/>
</dbReference>
<evidence type="ECO:0000256" key="1">
    <source>
        <dbReference type="SAM" id="MobiDB-lite"/>
    </source>
</evidence>
<comment type="caution">
    <text evidence="2">The sequence shown here is derived from an EMBL/GenBank/DDBJ whole genome shotgun (WGS) entry which is preliminary data.</text>
</comment>
<dbReference type="SUPFAM" id="SSF111126">
    <property type="entry name" value="Ligand-binding domain in the NO signalling and Golgi transport"/>
    <property type="match status" value="1"/>
</dbReference>
<evidence type="ECO:0000313" key="2">
    <source>
        <dbReference type="EMBL" id="KRL68961.1"/>
    </source>
</evidence>
<organism evidence="2 3">
    <name type="scientific">Lentilactobacillus diolivorans DSM 14421</name>
    <dbReference type="NCBI Taxonomy" id="1423739"/>
    <lineage>
        <taxon>Bacteria</taxon>
        <taxon>Bacillati</taxon>
        <taxon>Bacillota</taxon>
        <taxon>Bacilli</taxon>
        <taxon>Lactobacillales</taxon>
        <taxon>Lactobacillaceae</taxon>
        <taxon>Lentilactobacillus</taxon>
    </lineage>
</organism>
<sequence>MDNEAYNKLITNNHLSGLLGQELIRDDLLPSILGSDYHEISYWAGKHLARTHQLANYDDLTTFFDQFKMGHLTLLKRSGNQIKWQLDGDVVTNRLDLFDDPDFFLEAGFIAQNCQTILNRQAESEIGKTNPSKGFVLITTFISKDKPIEGSNSTQPFKIINPSQQNSDSERS</sequence>
<accession>A0A0R1SIE0</accession>
<dbReference type="AlphaFoldDB" id="A0A0R1SIE0"/>